<name>A0A8S8ZQ45_SORMA</name>
<feature type="compositionally biased region" description="Acidic residues" evidence="1">
    <location>
        <begin position="502"/>
        <end position="518"/>
    </location>
</feature>
<protein>
    <recommendedName>
        <fullName evidence="2">SET domain-containing protein</fullName>
    </recommendedName>
</protein>
<feature type="domain" description="SET" evidence="2">
    <location>
        <begin position="150"/>
        <end position="327"/>
    </location>
</feature>
<proteinExistence type="predicted"/>
<dbReference type="Proteomes" id="UP000433876">
    <property type="component" value="Unassembled WGS sequence"/>
</dbReference>
<reference evidence="3 4" key="1">
    <citation type="submission" date="2017-07" db="EMBL/GenBank/DDBJ databases">
        <title>Genome sequence of the Sordaria macrospora wild type strain R19027.</title>
        <authorList>
            <person name="Nowrousian M."/>
            <person name="Teichert I."/>
            <person name="Kueck U."/>
        </authorList>
    </citation>
    <scope>NUCLEOTIDE SEQUENCE [LARGE SCALE GENOMIC DNA]</scope>
    <source>
        <strain evidence="3 4">R19027</strain>
        <tissue evidence="3">Mycelium</tissue>
    </source>
</reference>
<dbReference type="PROSITE" id="PS50280">
    <property type="entry name" value="SET"/>
    <property type="match status" value="1"/>
</dbReference>
<feature type="region of interest" description="Disordered" evidence="1">
    <location>
        <begin position="481"/>
        <end position="518"/>
    </location>
</feature>
<dbReference type="SUPFAM" id="SSF82199">
    <property type="entry name" value="SET domain"/>
    <property type="match status" value="1"/>
</dbReference>
<dbReference type="SMART" id="SM00317">
    <property type="entry name" value="SET"/>
    <property type="match status" value="1"/>
</dbReference>
<dbReference type="CDD" id="cd20071">
    <property type="entry name" value="SET_SMYD"/>
    <property type="match status" value="1"/>
</dbReference>
<sequence length="518" mass="57993">MKFSGPPLFGAVSIALAHGNGHLNVNESHDYAHIHKACGIEGIEEDYTLRLPAANVLLNGDIDVLNHYAGNNTRSRPQDDLNPPSGHNWSHTTPCFNSIISNDVFCVFTDTSFANEQGISCITNAQRGAYLSSLPPFTSPSTTTNKPNPAKYTISSIPGKGLGLIATTRIPRGSVILSSHPTLMIDYRVFDELLRTDYMSLQAAAISSLPSAHRSAFFHLYTQSKNDTAGGRLSRIAQTDSIITTNAFDISASPRSPFNPAPPEPKQADDDDDDDTWYTVFASPISRLNHDCRPNADYRFDWEKGLVQVITAVRDIFPGEEITISYINPLQSRHARQKHLRTVWGFDCSCELCSRSLTKVRRTGESDRRVKLIKKVRRLLREEGKDGESSKVQGNGEWERTKMAELLVSLYKMEGLWGMVHETYAVAAREYNKAGEAWMAMKWAGLAVEFGTMVLGELDEEVREMKELARDPWIVERKHEGYREKVEGEERTEVEGDEKPEGFGVEDESDEDEDEEGW</sequence>
<comment type="caution">
    <text evidence="3">The sequence shown here is derived from an EMBL/GenBank/DDBJ whole genome shotgun (WGS) entry which is preliminary data.</text>
</comment>
<gene>
    <name evidence="3" type="ORF">SMACR_06707</name>
</gene>
<dbReference type="Gene3D" id="2.170.270.10">
    <property type="entry name" value="SET domain"/>
    <property type="match status" value="1"/>
</dbReference>
<dbReference type="OMA" id="QHEFPGK"/>
<dbReference type="InterPro" id="IPR001214">
    <property type="entry name" value="SET_dom"/>
</dbReference>
<evidence type="ECO:0000259" key="2">
    <source>
        <dbReference type="PROSITE" id="PS50280"/>
    </source>
</evidence>
<dbReference type="VEuPathDB" id="FungiDB:SMAC_06707"/>
<organism evidence="3 4">
    <name type="scientific">Sordaria macrospora</name>
    <dbReference type="NCBI Taxonomy" id="5147"/>
    <lineage>
        <taxon>Eukaryota</taxon>
        <taxon>Fungi</taxon>
        <taxon>Dikarya</taxon>
        <taxon>Ascomycota</taxon>
        <taxon>Pezizomycotina</taxon>
        <taxon>Sordariomycetes</taxon>
        <taxon>Sordariomycetidae</taxon>
        <taxon>Sordariales</taxon>
        <taxon>Sordariaceae</taxon>
        <taxon>Sordaria</taxon>
    </lineage>
</organism>
<dbReference type="Pfam" id="PF00856">
    <property type="entry name" value="SET"/>
    <property type="match status" value="1"/>
</dbReference>
<feature type="compositionally biased region" description="Basic and acidic residues" evidence="1">
    <location>
        <begin position="481"/>
        <end position="501"/>
    </location>
</feature>
<dbReference type="InterPro" id="IPR046341">
    <property type="entry name" value="SET_dom_sf"/>
</dbReference>
<evidence type="ECO:0000313" key="4">
    <source>
        <dbReference type="Proteomes" id="UP000433876"/>
    </source>
</evidence>
<dbReference type="AlphaFoldDB" id="A0A8S8ZQ45"/>
<dbReference type="InterPro" id="IPR053185">
    <property type="entry name" value="SET_domain_protein"/>
</dbReference>
<dbReference type="EMBL" id="NMPR01000047">
    <property type="protein sequence ID" value="KAA8632864.1"/>
    <property type="molecule type" value="Genomic_DNA"/>
</dbReference>
<accession>A0A8S8ZQ45</accession>
<evidence type="ECO:0000256" key="1">
    <source>
        <dbReference type="SAM" id="MobiDB-lite"/>
    </source>
</evidence>
<evidence type="ECO:0000313" key="3">
    <source>
        <dbReference type="EMBL" id="KAA8632864.1"/>
    </source>
</evidence>
<feature type="region of interest" description="Disordered" evidence="1">
    <location>
        <begin position="250"/>
        <end position="274"/>
    </location>
</feature>
<dbReference type="PANTHER" id="PTHR47332">
    <property type="entry name" value="SET DOMAIN-CONTAINING PROTEIN 5"/>
    <property type="match status" value="1"/>
</dbReference>
<dbReference type="PANTHER" id="PTHR47332:SF6">
    <property type="entry name" value="SET DOMAIN-CONTAINING PROTEIN"/>
    <property type="match status" value="1"/>
</dbReference>